<organism evidence="1 2">
    <name type="scientific">Paenibacillus baekrokdamisoli</name>
    <dbReference type="NCBI Taxonomy" id="1712516"/>
    <lineage>
        <taxon>Bacteria</taxon>
        <taxon>Bacillati</taxon>
        <taxon>Bacillota</taxon>
        <taxon>Bacilli</taxon>
        <taxon>Bacillales</taxon>
        <taxon>Paenibacillaceae</taxon>
        <taxon>Paenibacillus</taxon>
    </lineage>
</organism>
<proteinExistence type="predicted"/>
<reference evidence="1 2" key="1">
    <citation type="submission" date="2018-11" db="EMBL/GenBank/DDBJ databases">
        <title>Complete genome sequence of Paenibacillus baekrokdamisoli strain KCTC 33723.</title>
        <authorList>
            <person name="Kang S.W."/>
            <person name="Lee K.C."/>
            <person name="Kim K.K."/>
            <person name="Kim J.S."/>
            <person name="Kim D.S."/>
            <person name="Ko S.H."/>
            <person name="Yang S.H."/>
            <person name="Lee J.S."/>
        </authorList>
    </citation>
    <scope>NUCLEOTIDE SEQUENCE [LARGE SCALE GENOMIC DNA]</scope>
    <source>
        <strain evidence="1 2">KCTC 33723</strain>
    </source>
</reference>
<protein>
    <submittedName>
        <fullName evidence="1">Uncharacterized protein</fullName>
    </submittedName>
</protein>
<evidence type="ECO:0000313" key="2">
    <source>
        <dbReference type="Proteomes" id="UP000275368"/>
    </source>
</evidence>
<dbReference type="RefSeq" id="WP_125661369.1">
    <property type="nucleotide sequence ID" value="NZ_AP019308.1"/>
</dbReference>
<gene>
    <name evidence="1" type="ORF">Back11_41070</name>
</gene>
<dbReference type="EMBL" id="AP019308">
    <property type="protein sequence ID" value="BBH22762.1"/>
    <property type="molecule type" value="Genomic_DNA"/>
</dbReference>
<evidence type="ECO:0000313" key="1">
    <source>
        <dbReference type="EMBL" id="BBH22762.1"/>
    </source>
</evidence>
<accession>A0A3G9IWU1</accession>
<dbReference type="Proteomes" id="UP000275368">
    <property type="component" value="Chromosome"/>
</dbReference>
<dbReference type="OrthoDB" id="2620714at2"/>
<sequence length="130" mass="14280">MSAKLKFKNIKAARTGRARISNTCCNQKDQAVEAMQEAGADLCDLFCQLKNANVAAKLVRAIRCRNRRGVEALIGTNCNVVTFFHQGNNSCVRISCVFGECCNVRITFDICVSGGHCNNLSNINNNHNHC</sequence>
<dbReference type="KEGG" id="pbk:Back11_41070"/>
<name>A0A3G9IWU1_9BACL</name>
<keyword evidence="2" id="KW-1185">Reference proteome</keyword>
<dbReference type="AlphaFoldDB" id="A0A3G9IWU1"/>